<dbReference type="EnsemblPlants" id="AES74174">
    <property type="protein sequence ID" value="AES74174"/>
    <property type="gene ID" value="MTR_3g116630"/>
</dbReference>
<evidence type="ECO:0000313" key="1">
    <source>
        <dbReference type="EMBL" id="AES74174.1"/>
    </source>
</evidence>
<organism evidence="1 3">
    <name type="scientific">Medicago truncatula</name>
    <name type="common">Barrel medic</name>
    <name type="synonym">Medicago tribuloides</name>
    <dbReference type="NCBI Taxonomy" id="3880"/>
    <lineage>
        <taxon>Eukaryota</taxon>
        <taxon>Viridiplantae</taxon>
        <taxon>Streptophyta</taxon>
        <taxon>Embryophyta</taxon>
        <taxon>Tracheophyta</taxon>
        <taxon>Spermatophyta</taxon>
        <taxon>Magnoliopsida</taxon>
        <taxon>eudicotyledons</taxon>
        <taxon>Gunneridae</taxon>
        <taxon>Pentapetalae</taxon>
        <taxon>rosids</taxon>
        <taxon>fabids</taxon>
        <taxon>Fabales</taxon>
        <taxon>Fabaceae</taxon>
        <taxon>Papilionoideae</taxon>
        <taxon>50 kb inversion clade</taxon>
        <taxon>NPAAA clade</taxon>
        <taxon>Hologalegina</taxon>
        <taxon>IRL clade</taxon>
        <taxon>Trifolieae</taxon>
        <taxon>Medicago</taxon>
    </lineage>
</organism>
<evidence type="ECO:0000313" key="2">
    <source>
        <dbReference type="EnsemblPlants" id="AES74174"/>
    </source>
</evidence>
<name>G7J725_MEDTR</name>
<dbReference type="AlphaFoldDB" id="G7J725"/>
<dbReference type="Proteomes" id="UP000002051">
    <property type="component" value="Chromosome 3"/>
</dbReference>
<keyword evidence="3" id="KW-1185">Reference proteome</keyword>
<sequence>MQKQHTLGFIRKEKKNMVDMNDMGNTKGEAFQLTDMKRTKKVPPRLELGLLDSESNVLTARPWDLDVGNASDSSLYYLEIT</sequence>
<reference evidence="1 3" key="2">
    <citation type="journal article" date="2014" name="BMC Genomics">
        <title>An improved genome release (version Mt4.0) for the model legume Medicago truncatula.</title>
        <authorList>
            <person name="Tang H."/>
            <person name="Krishnakumar V."/>
            <person name="Bidwell S."/>
            <person name="Rosen B."/>
            <person name="Chan A."/>
            <person name="Zhou S."/>
            <person name="Gentzbittel L."/>
            <person name="Childs K.L."/>
            <person name="Yandell M."/>
            <person name="Gundlach H."/>
            <person name="Mayer K.F."/>
            <person name="Schwartz D.C."/>
            <person name="Town C.D."/>
        </authorList>
    </citation>
    <scope>GENOME REANNOTATION</scope>
    <source>
        <strain evidence="2 3">cv. Jemalong A17</strain>
    </source>
</reference>
<reference evidence="1 3" key="1">
    <citation type="journal article" date="2011" name="Nature">
        <title>The Medicago genome provides insight into the evolution of rhizobial symbioses.</title>
        <authorList>
            <person name="Young N.D."/>
            <person name="Debelle F."/>
            <person name="Oldroyd G.E."/>
            <person name="Geurts R."/>
            <person name="Cannon S.B."/>
            <person name="Udvardi M.K."/>
            <person name="Benedito V.A."/>
            <person name="Mayer K.F."/>
            <person name="Gouzy J."/>
            <person name="Schoof H."/>
            <person name="Van de Peer Y."/>
            <person name="Proost S."/>
            <person name="Cook D.R."/>
            <person name="Meyers B.C."/>
            <person name="Spannagl M."/>
            <person name="Cheung F."/>
            <person name="De Mita S."/>
            <person name="Krishnakumar V."/>
            <person name="Gundlach H."/>
            <person name="Zhou S."/>
            <person name="Mudge J."/>
            <person name="Bharti A.K."/>
            <person name="Murray J.D."/>
            <person name="Naoumkina M.A."/>
            <person name="Rosen B."/>
            <person name="Silverstein K.A."/>
            <person name="Tang H."/>
            <person name="Rombauts S."/>
            <person name="Zhao P.X."/>
            <person name="Zhou P."/>
            <person name="Barbe V."/>
            <person name="Bardou P."/>
            <person name="Bechner M."/>
            <person name="Bellec A."/>
            <person name="Berger A."/>
            <person name="Berges H."/>
            <person name="Bidwell S."/>
            <person name="Bisseling T."/>
            <person name="Choisne N."/>
            <person name="Couloux A."/>
            <person name="Denny R."/>
            <person name="Deshpande S."/>
            <person name="Dai X."/>
            <person name="Doyle J.J."/>
            <person name="Dudez A.M."/>
            <person name="Farmer A.D."/>
            <person name="Fouteau S."/>
            <person name="Franken C."/>
            <person name="Gibelin C."/>
            <person name="Gish J."/>
            <person name="Goldstein S."/>
            <person name="Gonzalez A.J."/>
            <person name="Green P.J."/>
            <person name="Hallab A."/>
            <person name="Hartog M."/>
            <person name="Hua A."/>
            <person name="Humphray S.J."/>
            <person name="Jeong D.H."/>
            <person name="Jing Y."/>
            <person name="Jocker A."/>
            <person name="Kenton S.M."/>
            <person name="Kim D.J."/>
            <person name="Klee K."/>
            <person name="Lai H."/>
            <person name="Lang C."/>
            <person name="Lin S."/>
            <person name="Macmil S.L."/>
            <person name="Magdelenat G."/>
            <person name="Matthews L."/>
            <person name="McCorrison J."/>
            <person name="Monaghan E.L."/>
            <person name="Mun J.H."/>
            <person name="Najar F.Z."/>
            <person name="Nicholson C."/>
            <person name="Noirot C."/>
            <person name="O'Bleness M."/>
            <person name="Paule C.R."/>
            <person name="Poulain J."/>
            <person name="Prion F."/>
            <person name="Qin B."/>
            <person name="Qu C."/>
            <person name="Retzel E.F."/>
            <person name="Riddle C."/>
            <person name="Sallet E."/>
            <person name="Samain S."/>
            <person name="Samson N."/>
            <person name="Sanders I."/>
            <person name="Saurat O."/>
            <person name="Scarpelli C."/>
            <person name="Schiex T."/>
            <person name="Segurens B."/>
            <person name="Severin A.J."/>
            <person name="Sherrier D.J."/>
            <person name="Shi R."/>
            <person name="Sims S."/>
            <person name="Singer S.R."/>
            <person name="Sinharoy S."/>
            <person name="Sterck L."/>
            <person name="Viollet A."/>
            <person name="Wang B.B."/>
            <person name="Wang K."/>
            <person name="Wang M."/>
            <person name="Wang X."/>
            <person name="Warfsmann J."/>
            <person name="Weissenbach J."/>
            <person name="White D.D."/>
            <person name="White J.D."/>
            <person name="Wiley G.B."/>
            <person name="Wincker P."/>
            <person name="Xing Y."/>
            <person name="Yang L."/>
            <person name="Yao Z."/>
            <person name="Ying F."/>
            <person name="Zhai J."/>
            <person name="Zhou L."/>
            <person name="Zuber A."/>
            <person name="Denarie J."/>
            <person name="Dixon R.A."/>
            <person name="May G.D."/>
            <person name="Schwartz D.C."/>
            <person name="Rogers J."/>
            <person name="Quetier F."/>
            <person name="Town C.D."/>
            <person name="Roe B.A."/>
        </authorList>
    </citation>
    <scope>NUCLEOTIDE SEQUENCE [LARGE SCALE GENOMIC DNA]</scope>
    <source>
        <strain evidence="1">A17</strain>
        <strain evidence="2 3">cv. Jemalong A17</strain>
    </source>
</reference>
<accession>G7J725</accession>
<dbReference type="HOGENOM" id="CLU_2577454_0_0_1"/>
<reference evidence="2" key="3">
    <citation type="submission" date="2015-04" db="UniProtKB">
        <authorList>
            <consortium name="EnsemblPlants"/>
        </authorList>
    </citation>
    <scope>IDENTIFICATION</scope>
    <source>
        <strain evidence="2">cv. Jemalong A17</strain>
    </source>
</reference>
<proteinExistence type="predicted"/>
<evidence type="ECO:0000313" key="3">
    <source>
        <dbReference type="Proteomes" id="UP000002051"/>
    </source>
</evidence>
<dbReference type="PaxDb" id="3880-AES74174"/>
<gene>
    <name evidence="1" type="ordered locus">MTR_3g116630</name>
</gene>
<dbReference type="EMBL" id="CM001219">
    <property type="protein sequence ID" value="AES74174.1"/>
    <property type="molecule type" value="Genomic_DNA"/>
</dbReference>
<protein>
    <submittedName>
        <fullName evidence="1 2">Uncharacterized protein</fullName>
    </submittedName>
</protein>